<dbReference type="EMBL" id="CP033923">
    <property type="protein sequence ID" value="AZA92640.1"/>
    <property type="molecule type" value="Genomic_DNA"/>
</dbReference>
<proteinExistence type="predicted"/>
<name>A0AAD0YNV8_CHRNA</name>
<dbReference type="Pfam" id="PF07642">
    <property type="entry name" value="BBP2"/>
    <property type="match status" value="1"/>
</dbReference>
<dbReference type="Proteomes" id="UP000278288">
    <property type="component" value="Chromosome"/>
</dbReference>
<dbReference type="AlphaFoldDB" id="A0AAD0YNV8"/>
<organism evidence="1 2">
    <name type="scientific">Chryseobacterium nakagawai</name>
    <dbReference type="NCBI Taxonomy" id="1241982"/>
    <lineage>
        <taxon>Bacteria</taxon>
        <taxon>Pseudomonadati</taxon>
        <taxon>Bacteroidota</taxon>
        <taxon>Flavobacteriia</taxon>
        <taxon>Flavobacteriales</taxon>
        <taxon>Weeksellaceae</taxon>
        <taxon>Chryseobacterium group</taxon>
        <taxon>Chryseobacterium</taxon>
    </lineage>
</organism>
<dbReference type="InterPro" id="IPR011486">
    <property type="entry name" value="BBP2"/>
</dbReference>
<dbReference type="SUPFAM" id="SSF56935">
    <property type="entry name" value="Porins"/>
    <property type="match status" value="1"/>
</dbReference>
<evidence type="ECO:0000313" key="2">
    <source>
        <dbReference type="Proteomes" id="UP000278288"/>
    </source>
</evidence>
<keyword evidence="2" id="KW-1185">Reference proteome</keyword>
<accession>A0AAD0YNV8</accession>
<evidence type="ECO:0000313" key="1">
    <source>
        <dbReference type="EMBL" id="AZA92640.1"/>
    </source>
</evidence>
<gene>
    <name evidence="1" type="ORF">EG343_19595</name>
</gene>
<protein>
    <submittedName>
        <fullName evidence="1">Porin</fullName>
    </submittedName>
</protein>
<reference evidence="1 2" key="1">
    <citation type="submission" date="2018-11" db="EMBL/GenBank/DDBJ databases">
        <title>Proposal to divide the Flavobacteriaceae and reorganize its genera based on Amino Acid Identity values calculated from whole genome sequences.</title>
        <authorList>
            <person name="Nicholson A.C."/>
            <person name="Gulvik C.A."/>
            <person name="Whitney A.M."/>
            <person name="Humrighouse B.W."/>
            <person name="Bell M."/>
            <person name="Holmes B."/>
            <person name="Steigerwalt A.G."/>
            <person name="Villarma A."/>
            <person name="Sheth M."/>
            <person name="Batra D."/>
            <person name="Pryor J."/>
            <person name="Bernardet J.-F."/>
            <person name="Hugo C."/>
            <person name="Kampfer P."/>
            <person name="Newman J."/>
            <person name="McQuiston J.R."/>
        </authorList>
    </citation>
    <scope>NUCLEOTIDE SEQUENCE [LARGE SCALE GENOMIC DNA]</scope>
    <source>
        <strain evidence="1 2">G0041</strain>
    </source>
</reference>
<sequence>MWLTSPKVNVKKYLFIGAVLGTFFSKAQSSDSLKTGNKVTFSAYAELFYTYDFNEPGDHLRQNFLYSYNRHNELNLNLGLIKANYQSENVRANLALMGGTYAQDNMAAEQNALRYINEANVGIKISKNKDLWIDAGIMPSHIGWESAIGRDNINLTRSFAAENSPYFETGAKISYTSDNGKWFLSGLVLNGWQRIAKVKGNQNISFGHQVTYKPNDKVTLNSSSFIGNDKAKDEKRMRYFHDLYGSVQLTDQFSALLGFDIGAEQKTKGSEQYNIWYSPNVQMKYQVDSKWALAGRLEYYNDKNGVIISTGTPNGFQTFGYSLNVDYAVFKNVVFRTEARGFTAKDAIFAKNDDFRKGNFFVTTSLAVWF</sequence>
<dbReference type="KEGG" id="cnk:EG343_19595"/>